<evidence type="ECO:0000313" key="3">
    <source>
        <dbReference type="EMBL" id="MCF2526201.1"/>
    </source>
</evidence>
<dbReference type="InterPro" id="IPR012338">
    <property type="entry name" value="Beta-lactam/transpept-like"/>
</dbReference>
<evidence type="ECO:0000313" key="4">
    <source>
        <dbReference type="Proteomes" id="UP001165378"/>
    </source>
</evidence>
<evidence type="ECO:0000259" key="2">
    <source>
        <dbReference type="Pfam" id="PF00144"/>
    </source>
</evidence>
<organism evidence="3 4">
    <name type="scientific">Yinghuangia soli</name>
    <dbReference type="NCBI Taxonomy" id="2908204"/>
    <lineage>
        <taxon>Bacteria</taxon>
        <taxon>Bacillati</taxon>
        <taxon>Actinomycetota</taxon>
        <taxon>Actinomycetes</taxon>
        <taxon>Kitasatosporales</taxon>
        <taxon>Streptomycetaceae</taxon>
        <taxon>Yinghuangia</taxon>
    </lineage>
</organism>
<comment type="caution">
    <text evidence="3">The sequence shown here is derived from an EMBL/GenBank/DDBJ whole genome shotgun (WGS) entry which is preliminary data.</text>
</comment>
<protein>
    <submittedName>
        <fullName evidence="3">Beta-lactamase family protein</fullName>
    </submittedName>
</protein>
<proteinExistence type="predicted"/>
<dbReference type="RefSeq" id="WP_235050252.1">
    <property type="nucleotide sequence ID" value="NZ_JAKFHA010000001.1"/>
</dbReference>
<feature type="chain" id="PRO_5041206451" evidence="1">
    <location>
        <begin position="31"/>
        <end position="389"/>
    </location>
</feature>
<evidence type="ECO:0000256" key="1">
    <source>
        <dbReference type="SAM" id="SignalP"/>
    </source>
</evidence>
<dbReference type="InterPro" id="IPR050491">
    <property type="entry name" value="AmpC-like"/>
</dbReference>
<dbReference type="Gene3D" id="3.40.710.10">
    <property type="entry name" value="DD-peptidase/beta-lactamase superfamily"/>
    <property type="match status" value="1"/>
</dbReference>
<keyword evidence="4" id="KW-1185">Reference proteome</keyword>
<dbReference type="SUPFAM" id="SSF56601">
    <property type="entry name" value="beta-lactamase/transpeptidase-like"/>
    <property type="match status" value="1"/>
</dbReference>
<feature type="signal peptide" evidence="1">
    <location>
        <begin position="1"/>
        <end position="30"/>
    </location>
</feature>
<dbReference type="AlphaFoldDB" id="A0AA41TYB0"/>
<gene>
    <name evidence="3" type="ORF">LZ495_03050</name>
</gene>
<dbReference type="PANTHER" id="PTHR46825:SF7">
    <property type="entry name" value="D-ALANYL-D-ALANINE CARBOXYPEPTIDASE"/>
    <property type="match status" value="1"/>
</dbReference>
<dbReference type="EMBL" id="JAKFHA010000001">
    <property type="protein sequence ID" value="MCF2526201.1"/>
    <property type="molecule type" value="Genomic_DNA"/>
</dbReference>
<dbReference type="InterPro" id="IPR001466">
    <property type="entry name" value="Beta-lactam-related"/>
</dbReference>
<dbReference type="Proteomes" id="UP001165378">
    <property type="component" value="Unassembled WGS sequence"/>
</dbReference>
<accession>A0AA41TYB0</accession>
<feature type="domain" description="Beta-lactamase-related" evidence="2">
    <location>
        <begin position="46"/>
        <end position="357"/>
    </location>
</feature>
<name>A0AA41TYB0_9ACTN</name>
<dbReference type="PANTHER" id="PTHR46825">
    <property type="entry name" value="D-ALANYL-D-ALANINE-CARBOXYPEPTIDASE/ENDOPEPTIDASE AMPH"/>
    <property type="match status" value="1"/>
</dbReference>
<reference evidence="3" key="1">
    <citation type="submission" date="2022-01" db="EMBL/GenBank/DDBJ databases">
        <title>Genome-Based Taxonomic Classification of the Phylum Actinobacteria.</title>
        <authorList>
            <person name="Gao Y."/>
        </authorList>
    </citation>
    <scope>NUCLEOTIDE SEQUENCE</scope>
    <source>
        <strain evidence="3">KLBMP 8922</strain>
    </source>
</reference>
<sequence>MRAASALRRALAAAALAVAVVLPTALPAHAAPPAHPAAHDPVAAQLDAAIPQTMRDAGIPGAIVGLWRAGKPDYVRTFGVSDLATGAPMLRNMHLRIGSETKTFTVTALLQLVDDCLVGLDDPISKYVSGVRNGDNITLRQLAEMRSGLFSYTEDADFTKALLGRPYRQWTPAELLPYGMKHDNKFPPGTAFDYSNSNIVLLGMVIERMTGRDLASVIRDRVIRPSGLRQTRFPYGAEFPQPHPHGYSNQTLDGQTADTTDWNSSWAWAAGAMTSNLRDLRTWAKVVATGALLSPATQAARLDTKPTGFPGTAYGLGILTTNGWIGHNGSLPGYETVTVYLPEQDATLVVMINTDSLSGGQEPSTLLARAITTIATPGNIYAGKPRAGI</sequence>
<dbReference type="Pfam" id="PF00144">
    <property type="entry name" value="Beta-lactamase"/>
    <property type="match status" value="1"/>
</dbReference>
<keyword evidence="1" id="KW-0732">Signal</keyword>